<protein>
    <submittedName>
        <fullName evidence="2">Maleylpyruvate isomerase</fullName>
    </submittedName>
</protein>
<dbReference type="GO" id="GO:0016853">
    <property type="term" value="F:isomerase activity"/>
    <property type="evidence" value="ECO:0007669"/>
    <property type="project" value="UniProtKB-KW"/>
</dbReference>
<dbReference type="SUPFAM" id="SSF109854">
    <property type="entry name" value="DinB/YfiT-like putative metalloenzymes"/>
    <property type="match status" value="1"/>
</dbReference>
<keyword evidence="3" id="KW-1185">Reference proteome</keyword>
<organism evidence="2 3">
    <name type="scientific">Nakamurella endophytica</name>
    <dbReference type="NCBI Taxonomy" id="1748367"/>
    <lineage>
        <taxon>Bacteria</taxon>
        <taxon>Bacillati</taxon>
        <taxon>Actinomycetota</taxon>
        <taxon>Actinomycetes</taxon>
        <taxon>Nakamurellales</taxon>
        <taxon>Nakamurellaceae</taxon>
        <taxon>Nakamurella</taxon>
    </lineage>
</organism>
<dbReference type="Gene3D" id="1.20.120.450">
    <property type="entry name" value="dinb family like domain"/>
    <property type="match status" value="1"/>
</dbReference>
<reference evidence="2" key="2">
    <citation type="submission" date="2020-09" db="EMBL/GenBank/DDBJ databases">
        <authorList>
            <person name="Sun Q."/>
            <person name="Zhou Y."/>
        </authorList>
    </citation>
    <scope>NUCLEOTIDE SEQUENCE</scope>
    <source>
        <strain evidence="2">CGMCC 4.7308</strain>
    </source>
</reference>
<sequence>MPVHVDHEAGLAAFGSAVDALLTAVNGWPEQAYWAPSHCRGWSVVDVVVHVHLGLQEAVLGLFDLVEEPADTDAVGYWRSSPPATDPQADGLDAAAFVRRVAAAYRRPSGAVAHLAATSRGVLRAAGRATPGTVAFQGHRLGTGDLLATWAVEVAVHHLDVGRGPAVDPPAPDALALARRTVEELCGAALPASWPDARAVLLGTGRVDGDAAERRALAALPTPPPVLG</sequence>
<dbReference type="EMBL" id="BMNA01000008">
    <property type="protein sequence ID" value="GGM11108.1"/>
    <property type="molecule type" value="Genomic_DNA"/>
</dbReference>
<dbReference type="GO" id="GO:0046872">
    <property type="term" value="F:metal ion binding"/>
    <property type="evidence" value="ECO:0007669"/>
    <property type="project" value="InterPro"/>
</dbReference>
<dbReference type="AlphaFoldDB" id="A0A917T6I4"/>
<reference evidence="2" key="1">
    <citation type="journal article" date="2014" name="Int. J. Syst. Evol. Microbiol.">
        <title>Complete genome sequence of Corynebacterium casei LMG S-19264T (=DSM 44701T), isolated from a smear-ripened cheese.</title>
        <authorList>
            <consortium name="US DOE Joint Genome Institute (JGI-PGF)"/>
            <person name="Walter F."/>
            <person name="Albersmeier A."/>
            <person name="Kalinowski J."/>
            <person name="Ruckert C."/>
        </authorList>
    </citation>
    <scope>NUCLEOTIDE SEQUENCE</scope>
    <source>
        <strain evidence="2">CGMCC 4.7308</strain>
    </source>
</reference>
<evidence type="ECO:0000313" key="3">
    <source>
        <dbReference type="Proteomes" id="UP000655208"/>
    </source>
</evidence>
<dbReference type="Proteomes" id="UP000655208">
    <property type="component" value="Unassembled WGS sequence"/>
</dbReference>
<comment type="caution">
    <text evidence="2">The sequence shown here is derived from an EMBL/GenBank/DDBJ whole genome shotgun (WGS) entry which is preliminary data.</text>
</comment>
<keyword evidence="2" id="KW-0413">Isomerase</keyword>
<feature type="domain" description="Mycothiol-dependent maleylpyruvate isomerase metal-binding" evidence="1">
    <location>
        <begin position="16"/>
        <end position="161"/>
    </location>
</feature>
<proteinExistence type="predicted"/>
<evidence type="ECO:0000259" key="1">
    <source>
        <dbReference type="Pfam" id="PF11716"/>
    </source>
</evidence>
<dbReference type="InterPro" id="IPR024344">
    <property type="entry name" value="MDMPI_metal-binding"/>
</dbReference>
<dbReference type="Pfam" id="PF11716">
    <property type="entry name" value="MDMPI_N"/>
    <property type="match status" value="1"/>
</dbReference>
<evidence type="ECO:0000313" key="2">
    <source>
        <dbReference type="EMBL" id="GGM11108.1"/>
    </source>
</evidence>
<dbReference type="InterPro" id="IPR034660">
    <property type="entry name" value="DinB/YfiT-like"/>
</dbReference>
<accession>A0A917T6I4</accession>
<name>A0A917T6I4_9ACTN</name>
<gene>
    <name evidence="2" type="ORF">GCM10011594_33810</name>
</gene>